<evidence type="ECO:0000256" key="7">
    <source>
        <dbReference type="ARBA" id="ARBA00023098"/>
    </source>
</evidence>
<keyword evidence="4 10" id="KW-0441">Lipid A biosynthesis</keyword>
<dbReference type="InterPro" id="IPR010138">
    <property type="entry name" value="UDP-diacylglucosamine_Hdrlase"/>
</dbReference>
<dbReference type="InterPro" id="IPR029052">
    <property type="entry name" value="Metallo-depent_PP-like"/>
</dbReference>
<dbReference type="NCBIfam" id="NF003743">
    <property type="entry name" value="PRK05340.1"/>
    <property type="match status" value="1"/>
</dbReference>
<dbReference type="EMBL" id="CP046565">
    <property type="protein sequence ID" value="QJD30471.1"/>
    <property type="molecule type" value="Genomic_DNA"/>
</dbReference>
<keyword evidence="7 10" id="KW-0443">Lipid metabolism</keyword>
<dbReference type="AlphaFoldDB" id="A0A858Q9L5"/>
<evidence type="ECO:0000256" key="1">
    <source>
        <dbReference type="ARBA" id="ARBA00022475"/>
    </source>
</evidence>
<dbReference type="PANTHER" id="PTHR34990">
    <property type="entry name" value="UDP-2,3-DIACYLGLUCOSAMINE HYDROLASE-RELATED"/>
    <property type="match status" value="1"/>
</dbReference>
<dbReference type="NCBIfam" id="TIGR01854">
    <property type="entry name" value="lipid_A_lpxH"/>
    <property type="match status" value="1"/>
</dbReference>
<proteinExistence type="inferred from homology"/>
<feature type="binding site" evidence="10">
    <location>
        <position position="43"/>
    </location>
    <ligand>
        <name>Mn(2+)</name>
        <dbReference type="ChEBI" id="CHEBI:29035"/>
        <label>1</label>
    </ligand>
</feature>
<comment type="function">
    <text evidence="10">Hydrolyzes the pyrophosphate bond of UDP-2,3-diacylglucosamine to yield 2,3-diacylglucosamine 1-phosphate (lipid X) and UMP by catalyzing the attack of water at the alpha-P atom. Involved in the biosynthesis of lipid A, a phosphorylated glycolipid that anchors the lipopolysaccharide to the outer membrane of the cell.</text>
</comment>
<feature type="binding site" evidence="10">
    <location>
        <position position="166"/>
    </location>
    <ligand>
        <name>substrate</name>
    </ligand>
</feature>
<feature type="binding site" evidence="10">
    <location>
        <position position="10"/>
    </location>
    <ligand>
        <name>Mn(2+)</name>
        <dbReference type="ChEBI" id="CHEBI:29035"/>
        <label>1</label>
    </ligand>
</feature>
<dbReference type="GO" id="GO:0030145">
    <property type="term" value="F:manganese ion binding"/>
    <property type="evidence" value="ECO:0007669"/>
    <property type="project" value="UniProtKB-UniRule"/>
</dbReference>
<keyword evidence="1 10" id="KW-1003">Cell membrane</keyword>
<dbReference type="Gene3D" id="3.60.21.10">
    <property type="match status" value="1"/>
</dbReference>
<dbReference type="HAMAP" id="MF_00575">
    <property type="entry name" value="LpxH"/>
    <property type="match status" value="1"/>
</dbReference>
<evidence type="ECO:0000259" key="11">
    <source>
        <dbReference type="Pfam" id="PF00149"/>
    </source>
</evidence>
<dbReference type="RefSeq" id="WP_169603748.1">
    <property type="nucleotide sequence ID" value="NZ_CP046565.1"/>
</dbReference>
<comment type="subcellular location">
    <subcellularLocation>
        <location evidence="10">Cell inner membrane</location>
        <topology evidence="10">Peripheral membrane protein</topology>
        <orientation evidence="10">Cytoplasmic side</orientation>
    </subcellularLocation>
</comment>
<feature type="domain" description="Calcineurin-like phosphoesterase" evidence="11">
    <location>
        <begin position="6"/>
        <end position="201"/>
    </location>
</feature>
<name>A0A858Q9L5_9GAMM</name>
<reference evidence="13" key="1">
    <citation type="submission" date="2019-12" db="EMBL/GenBank/DDBJ databases">
        <authorList>
            <person name="Awala S.I."/>
            <person name="Rhee S.K."/>
        </authorList>
    </citation>
    <scope>NUCLEOTIDE SEQUENCE [LARGE SCALE GENOMIC DNA]</scope>
    <source>
        <strain evidence="13">IM1</strain>
    </source>
</reference>
<dbReference type="Pfam" id="PF00149">
    <property type="entry name" value="Metallophos"/>
    <property type="match status" value="1"/>
</dbReference>
<feature type="binding site" evidence="10">
    <location>
        <begin position="81"/>
        <end position="82"/>
    </location>
    <ligand>
        <name>substrate</name>
    </ligand>
</feature>
<accession>A0A858Q9L5</accession>
<keyword evidence="6 10" id="KW-0378">Hydrolase</keyword>
<gene>
    <name evidence="10" type="primary">lpxH</name>
    <name evidence="12" type="ORF">GNH96_11115</name>
</gene>
<feature type="binding site" evidence="10">
    <location>
        <position position="197"/>
    </location>
    <ligand>
        <name>substrate</name>
    </ligand>
</feature>
<evidence type="ECO:0000313" key="13">
    <source>
        <dbReference type="Proteomes" id="UP000503004"/>
    </source>
</evidence>
<evidence type="ECO:0000256" key="2">
    <source>
        <dbReference type="ARBA" id="ARBA00022516"/>
    </source>
</evidence>
<feature type="binding site" evidence="10">
    <location>
        <position position="199"/>
    </location>
    <ligand>
        <name>Mn(2+)</name>
        <dbReference type="ChEBI" id="CHEBI:29035"/>
        <label>1</label>
    </ligand>
</feature>
<dbReference type="GO" id="GO:0005737">
    <property type="term" value="C:cytoplasm"/>
    <property type="evidence" value="ECO:0007669"/>
    <property type="project" value="InterPro"/>
</dbReference>
<evidence type="ECO:0000313" key="12">
    <source>
        <dbReference type="EMBL" id="QJD30471.1"/>
    </source>
</evidence>
<dbReference type="KEGG" id="metu:GNH96_11115"/>
<dbReference type="EC" id="3.6.1.54" evidence="10"/>
<dbReference type="SUPFAM" id="SSF56300">
    <property type="entry name" value="Metallo-dependent phosphatases"/>
    <property type="match status" value="1"/>
</dbReference>
<evidence type="ECO:0000256" key="10">
    <source>
        <dbReference type="HAMAP-Rule" id="MF_00575"/>
    </source>
</evidence>
<evidence type="ECO:0000256" key="9">
    <source>
        <dbReference type="ARBA" id="ARBA00023211"/>
    </source>
</evidence>
<feature type="binding site" evidence="10">
    <location>
        <position position="124"/>
    </location>
    <ligand>
        <name>substrate</name>
    </ligand>
</feature>
<evidence type="ECO:0000256" key="4">
    <source>
        <dbReference type="ARBA" id="ARBA00022556"/>
    </source>
</evidence>
<protein>
    <recommendedName>
        <fullName evidence="10">UDP-2,3-diacylglucosamine hydrolase</fullName>
        <ecNumber evidence="10">3.6.1.54</ecNumber>
    </recommendedName>
    <alternativeName>
        <fullName evidence="10">UDP-2,3-diacylglucosamine diphosphatase</fullName>
    </alternativeName>
</protein>
<evidence type="ECO:0000256" key="8">
    <source>
        <dbReference type="ARBA" id="ARBA00023136"/>
    </source>
</evidence>
<dbReference type="InterPro" id="IPR004843">
    <property type="entry name" value="Calcineurin-like_PHP"/>
</dbReference>
<feature type="binding site" evidence="10">
    <location>
        <position position="162"/>
    </location>
    <ligand>
        <name>substrate</name>
    </ligand>
</feature>
<feature type="binding site" evidence="10">
    <location>
        <position position="43"/>
    </location>
    <ligand>
        <name>Mn(2+)</name>
        <dbReference type="ChEBI" id="CHEBI:29035"/>
        <label>2</label>
    </ligand>
</feature>
<feature type="binding site" evidence="10">
    <location>
        <position position="81"/>
    </location>
    <ligand>
        <name>Mn(2+)</name>
        <dbReference type="ChEBI" id="CHEBI:29035"/>
        <label>2</label>
    </ligand>
</feature>
<feature type="binding site" evidence="10">
    <location>
        <position position="169"/>
    </location>
    <ligand>
        <name>substrate</name>
    </ligand>
</feature>
<dbReference type="GO" id="GO:0009245">
    <property type="term" value="P:lipid A biosynthetic process"/>
    <property type="evidence" value="ECO:0007669"/>
    <property type="project" value="UniProtKB-UniRule"/>
</dbReference>
<dbReference type="Proteomes" id="UP000503004">
    <property type="component" value="Chromosome"/>
</dbReference>
<comment type="catalytic activity">
    <reaction evidence="10">
        <text>UDP-2-N,3-O-bis[(3R)-3-hydroxytetradecanoyl]-alpha-D-glucosamine + H2O = 2-N,3-O-bis[(3R)-3-hydroxytetradecanoyl]-alpha-D-glucosaminyl 1-phosphate + UMP + 2 H(+)</text>
        <dbReference type="Rhea" id="RHEA:25213"/>
        <dbReference type="ChEBI" id="CHEBI:15377"/>
        <dbReference type="ChEBI" id="CHEBI:15378"/>
        <dbReference type="ChEBI" id="CHEBI:57865"/>
        <dbReference type="ChEBI" id="CHEBI:57957"/>
        <dbReference type="ChEBI" id="CHEBI:78847"/>
        <dbReference type="EC" id="3.6.1.54"/>
    </reaction>
</comment>
<evidence type="ECO:0000256" key="5">
    <source>
        <dbReference type="ARBA" id="ARBA00022723"/>
    </source>
</evidence>
<feature type="binding site" evidence="10">
    <location>
        <position position="197"/>
    </location>
    <ligand>
        <name>Mn(2+)</name>
        <dbReference type="ChEBI" id="CHEBI:29035"/>
        <label>2</label>
    </ligand>
</feature>
<keyword evidence="13" id="KW-1185">Reference proteome</keyword>
<keyword evidence="3 10" id="KW-0997">Cell inner membrane</keyword>
<comment type="pathway">
    <text evidence="10">Glycolipid biosynthesis; lipid IV(A) biosynthesis; lipid IV(A) from (3R)-3-hydroxytetradecanoyl-[acyl-carrier-protein] and UDP-N-acetyl-alpha-D-glucosamine: step 4/6.</text>
</comment>
<sequence>MRPETLFIADLHLSVAGPERVRLFQDFIAGHARGAEALYILGDLFDAYVGDDDTAFPAGAVRRSLRQLTESGTRVFFQQGNRDFLAGSGFAAATGASLLDDHAVIGLYGCNVLVMHGDLLCTDDLKYQRARARIRTDEWKRHALGKPLWARRLYARWYRLRSALDKRGNAPEIMDVNPGEVERVFERFGVDAMIHGHTHRPADHELTCGGRPVRRIVLAEWRDEGEFLCWTPEGHRRVRIPS</sequence>
<dbReference type="GO" id="GO:0008758">
    <property type="term" value="F:UDP-2,3-diacylglucosamine hydrolase activity"/>
    <property type="evidence" value="ECO:0007669"/>
    <property type="project" value="UniProtKB-UniRule"/>
</dbReference>
<feature type="binding site" evidence="10">
    <location>
        <position position="12"/>
    </location>
    <ligand>
        <name>Mn(2+)</name>
        <dbReference type="ChEBI" id="CHEBI:29035"/>
        <label>1</label>
    </ligand>
</feature>
<keyword evidence="8 10" id="KW-0472">Membrane</keyword>
<keyword evidence="9 10" id="KW-0464">Manganese</keyword>
<comment type="cofactor">
    <cofactor evidence="10">
        <name>Mn(2+)</name>
        <dbReference type="ChEBI" id="CHEBI:29035"/>
    </cofactor>
    <text evidence="10">Binds 2 Mn(2+) ions per subunit in a binuclear metal center.</text>
</comment>
<dbReference type="PANTHER" id="PTHR34990:SF1">
    <property type="entry name" value="UDP-2,3-DIACYLGLUCOSAMINE HYDROLASE"/>
    <property type="match status" value="1"/>
</dbReference>
<evidence type="ECO:0000256" key="6">
    <source>
        <dbReference type="ARBA" id="ARBA00022801"/>
    </source>
</evidence>
<dbReference type="InterPro" id="IPR043461">
    <property type="entry name" value="LpxH-like"/>
</dbReference>
<organism evidence="12 13">
    <name type="scientific">Methylococcus geothermalis</name>
    <dbReference type="NCBI Taxonomy" id="2681310"/>
    <lineage>
        <taxon>Bacteria</taxon>
        <taxon>Pseudomonadati</taxon>
        <taxon>Pseudomonadota</taxon>
        <taxon>Gammaproteobacteria</taxon>
        <taxon>Methylococcales</taxon>
        <taxon>Methylococcaceae</taxon>
        <taxon>Methylococcus</taxon>
    </lineage>
</organism>
<feature type="binding site" evidence="10">
    <location>
        <position position="116"/>
    </location>
    <ligand>
        <name>Mn(2+)</name>
        <dbReference type="ChEBI" id="CHEBI:29035"/>
        <label>2</label>
    </ligand>
</feature>
<evidence type="ECO:0000256" key="3">
    <source>
        <dbReference type="ARBA" id="ARBA00022519"/>
    </source>
</evidence>
<keyword evidence="5 10" id="KW-0479">Metal-binding</keyword>
<comment type="similarity">
    <text evidence="10">Belongs to the LpxH family.</text>
</comment>
<keyword evidence="2 10" id="KW-0444">Lipid biosynthesis</keyword>
<dbReference type="GO" id="GO:0019897">
    <property type="term" value="C:extrinsic component of plasma membrane"/>
    <property type="evidence" value="ECO:0007669"/>
    <property type="project" value="UniProtKB-UniRule"/>
</dbReference>
<dbReference type="CDD" id="cd07398">
    <property type="entry name" value="MPP_YbbF-LpxH"/>
    <property type="match status" value="1"/>
</dbReference>
<dbReference type="UniPathway" id="UPA00359">
    <property type="reaction ID" value="UER00480"/>
</dbReference>